<protein>
    <submittedName>
        <fullName evidence="1">(2Fe-2S) ferredoxin</fullName>
    </submittedName>
</protein>
<dbReference type="CDD" id="cd02980">
    <property type="entry name" value="TRX_Fd_family"/>
    <property type="match status" value="1"/>
</dbReference>
<organism evidence="1 2">
    <name type="scientific">Azomonas macrocytogenes</name>
    <name type="common">Azotobacter macrocytogenes</name>
    <dbReference type="NCBI Taxonomy" id="69962"/>
    <lineage>
        <taxon>Bacteria</taxon>
        <taxon>Pseudomonadati</taxon>
        <taxon>Pseudomonadota</taxon>
        <taxon>Gammaproteobacteria</taxon>
        <taxon>Pseudomonadales</taxon>
        <taxon>Pseudomonadaceae</taxon>
        <taxon>Azomonas</taxon>
    </lineage>
</organism>
<dbReference type="AlphaFoldDB" id="A0A839T7H0"/>
<dbReference type="InterPro" id="IPR036249">
    <property type="entry name" value="Thioredoxin-like_sf"/>
</dbReference>
<dbReference type="EMBL" id="JACHXI010000010">
    <property type="protein sequence ID" value="MBB3103905.1"/>
    <property type="molecule type" value="Genomic_DNA"/>
</dbReference>
<evidence type="ECO:0000313" key="1">
    <source>
        <dbReference type="EMBL" id="MBB3103905.1"/>
    </source>
</evidence>
<comment type="caution">
    <text evidence="1">The sequence shown here is derived from an EMBL/GenBank/DDBJ whole genome shotgun (WGS) entry which is preliminary data.</text>
</comment>
<accession>A0A839T7H0</accession>
<dbReference type="SUPFAM" id="SSF52833">
    <property type="entry name" value="Thioredoxin-like"/>
    <property type="match status" value="1"/>
</dbReference>
<name>A0A839T7H0_AZOMA</name>
<keyword evidence="2" id="KW-1185">Reference proteome</keyword>
<dbReference type="Gene3D" id="3.40.30.10">
    <property type="entry name" value="Glutaredoxin"/>
    <property type="match status" value="1"/>
</dbReference>
<dbReference type="NCBIfam" id="NF041613">
    <property type="entry name" value="fdxn_Azotob"/>
    <property type="match status" value="1"/>
</dbReference>
<dbReference type="Proteomes" id="UP000549250">
    <property type="component" value="Unassembled WGS sequence"/>
</dbReference>
<dbReference type="RefSeq" id="WP_183166816.1">
    <property type="nucleotide sequence ID" value="NZ_JACHXI010000010.1"/>
</dbReference>
<evidence type="ECO:0000313" key="2">
    <source>
        <dbReference type="Proteomes" id="UP000549250"/>
    </source>
</evidence>
<gene>
    <name evidence="1" type="ORF">FHR87_002315</name>
</gene>
<dbReference type="InterPro" id="IPR048111">
    <property type="entry name" value="Fdxn_Azotob-type"/>
</dbReference>
<sequence>MAKPEFHIFICGQHRPEGHPRGSCGAKGADALYDAFAQVIIQNNLTTKVALTRTGCIGPCQAGANVLVYPGSQMYSWVEPEDAQPLIKHVLEGQIFADKLTPAELW</sequence>
<proteinExistence type="predicted"/>
<reference evidence="1 2" key="1">
    <citation type="submission" date="2020-08" db="EMBL/GenBank/DDBJ databases">
        <title>Genomic Encyclopedia of Type Strains, Phase III (KMG-III): the genomes of soil and plant-associated and newly described type strains.</title>
        <authorList>
            <person name="Whitman W."/>
        </authorList>
    </citation>
    <scope>NUCLEOTIDE SEQUENCE [LARGE SCALE GENOMIC DNA]</scope>
    <source>
        <strain evidence="1 2">CECT 4462</strain>
    </source>
</reference>